<dbReference type="EMBL" id="JAMQOL010000016">
    <property type="protein sequence ID" value="MCM4078667.1"/>
    <property type="molecule type" value="Genomic_DNA"/>
</dbReference>
<dbReference type="InterPro" id="IPR029787">
    <property type="entry name" value="Nucleotide_cyclase"/>
</dbReference>
<protein>
    <submittedName>
        <fullName evidence="2">GGDEF domain-containing protein</fullName>
    </submittedName>
</protein>
<sequence length="146" mass="15805">MDIRKWRFRRAATRALSGRHYTAVVMIDVVQPVPSQFQRILSSCVPPSGQVCRLGADEFAVLLPDLAFPEQAYDVAGGIASALSPVIADGRLVPLAAAIGVAVSAPGELTRDELVDRARQAMRRAQQVGPQTRWAVWQEVSPPFAA</sequence>
<dbReference type="PROSITE" id="PS50887">
    <property type="entry name" value="GGDEF"/>
    <property type="match status" value="1"/>
</dbReference>
<dbReference type="Proteomes" id="UP001523216">
    <property type="component" value="Unassembled WGS sequence"/>
</dbReference>
<dbReference type="SUPFAM" id="SSF55073">
    <property type="entry name" value="Nucleotide cyclase"/>
    <property type="match status" value="1"/>
</dbReference>
<dbReference type="InterPro" id="IPR043128">
    <property type="entry name" value="Rev_trsase/Diguanyl_cyclase"/>
</dbReference>
<feature type="domain" description="GGDEF" evidence="1">
    <location>
        <begin position="1"/>
        <end position="139"/>
    </location>
</feature>
<dbReference type="InterPro" id="IPR000160">
    <property type="entry name" value="GGDEF_dom"/>
</dbReference>
<dbReference type="RefSeq" id="WP_251798501.1">
    <property type="nucleotide sequence ID" value="NZ_JAMQOL010000016.1"/>
</dbReference>
<proteinExistence type="predicted"/>
<organism evidence="2 3">
    <name type="scientific">Paractinoplanes hotanensis</name>
    <dbReference type="NCBI Taxonomy" id="2906497"/>
    <lineage>
        <taxon>Bacteria</taxon>
        <taxon>Bacillati</taxon>
        <taxon>Actinomycetota</taxon>
        <taxon>Actinomycetes</taxon>
        <taxon>Micromonosporales</taxon>
        <taxon>Micromonosporaceae</taxon>
        <taxon>Paractinoplanes</taxon>
    </lineage>
</organism>
<keyword evidence="3" id="KW-1185">Reference proteome</keyword>
<dbReference type="SMART" id="SM00267">
    <property type="entry name" value="GGDEF"/>
    <property type="match status" value="1"/>
</dbReference>
<dbReference type="PANTHER" id="PTHR44757:SF2">
    <property type="entry name" value="BIOFILM ARCHITECTURE MAINTENANCE PROTEIN MBAA"/>
    <property type="match status" value="1"/>
</dbReference>
<evidence type="ECO:0000313" key="3">
    <source>
        <dbReference type="Proteomes" id="UP001523216"/>
    </source>
</evidence>
<dbReference type="Gene3D" id="3.30.70.270">
    <property type="match status" value="1"/>
</dbReference>
<dbReference type="PANTHER" id="PTHR44757">
    <property type="entry name" value="DIGUANYLATE CYCLASE DGCP"/>
    <property type="match status" value="1"/>
</dbReference>
<evidence type="ECO:0000259" key="1">
    <source>
        <dbReference type="PROSITE" id="PS50887"/>
    </source>
</evidence>
<reference evidence="2 3" key="1">
    <citation type="submission" date="2022-06" db="EMBL/GenBank/DDBJ databases">
        <title>Actinoplanes abujensis sp. nov., isolated from Nigerian arid soil.</title>
        <authorList>
            <person name="Ding P."/>
        </authorList>
    </citation>
    <scope>NUCLEOTIDE SEQUENCE [LARGE SCALE GENOMIC DNA]</scope>
    <source>
        <strain evidence="3">TRM88002</strain>
    </source>
</reference>
<accession>A0ABT0XXZ8</accession>
<comment type="caution">
    <text evidence="2">The sequence shown here is derived from an EMBL/GenBank/DDBJ whole genome shotgun (WGS) entry which is preliminary data.</text>
</comment>
<dbReference type="CDD" id="cd01949">
    <property type="entry name" value="GGDEF"/>
    <property type="match status" value="1"/>
</dbReference>
<dbReference type="Pfam" id="PF00990">
    <property type="entry name" value="GGDEF"/>
    <property type="match status" value="1"/>
</dbReference>
<dbReference type="InterPro" id="IPR052155">
    <property type="entry name" value="Biofilm_reg_signaling"/>
</dbReference>
<name>A0ABT0XXZ8_9ACTN</name>
<gene>
    <name evidence="2" type="ORF">LXN57_13915</name>
</gene>
<evidence type="ECO:0000313" key="2">
    <source>
        <dbReference type="EMBL" id="MCM4078667.1"/>
    </source>
</evidence>